<keyword evidence="4" id="KW-0833">Ubl conjugation pathway</keyword>
<dbReference type="Gene3D" id="1.25.40.20">
    <property type="entry name" value="Ankyrin repeat-containing domain"/>
    <property type="match status" value="1"/>
</dbReference>
<evidence type="ECO:0000313" key="9">
    <source>
        <dbReference type="Proteomes" id="UP000002280"/>
    </source>
</evidence>
<dbReference type="PROSITE" id="PS50297">
    <property type="entry name" value="ANK_REP_REGION"/>
    <property type="match status" value="4"/>
</dbReference>
<dbReference type="PANTHER" id="PTHR24136">
    <property type="entry name" value="SOWAH (DROSOPHILA) HOMOLOG"/>
    <property type="match status" value="1"/>
</dbReference>
<keyword evidence="9" id="KW-1185">Reference proteome</keyword>
<organism evidence="8 9">
    <name type="scientific">Monodelphis domestica</name>
    <name type="common">Gray short-tailed opossum</name>
    <dbReference type="NCBI Taxonomy" id="13616"/>
    <lineage>
        <taxon>Eukaryota</taxon>
        <taxon>Metazoa</taxon>
        <taxon>Chordata</taxon>
        <taxon>Craniata</taxon>
        <taxon>Vertebrata</taxon>
        <taxon>Euteleostomi</taxon>
        <taxon>Mammalia</taxon>
        <taxon>Metatheria</taxon>
        <taxon>Didelphimorphia</taxon>
        <taxon>Didelphidae</taxon>
        <taxon>Monodelphis</taxon>
    </lineage>
</organism>
<dbReference type="InterPro" id="IPR001496">
    <property type="entry name" value="SOCS_box"/>
</dbReference>
<dbReference type="InterPro" id="IPR036770">
    <property type="entry name" value="Ankyrin_rpt-contain_sf"/>
</dbReference>
<dbReference type="FunFam" id="1.25.40.20:FF:000016">
    <property type="entry name" value="Ankyrin repeat and SOCS box containing 5"/>
    <property type="match status" value="1"/>
</dbReference>
<dbReference type="GO" id="GO:0035556">
    <property type="term" value="P:intracellular signal transduction"/>
    <property type="evidence" value="ECO:0007669"/>
    <property type="project" value="InterPro"/>
</dbReference>
<dbReference type="Proteomes" id="UP000002280">
    <property type="component" value="Chromosome 7"/>
</dbReference>
<dbReference type="PROSITE" id="PS50088">
    <property type="entry name" value="ANK_REPEAT"/>
    <property type="match status" value="5"/>
</dbReference>
<dbReference type="InterPro" id="IPR051573">
    <property type="entry name" value="Ankyrin-SOCS_box_domain"/>
</dbReference>
<sequence>MAGRGGRGSTGKPQGLAARPRLWAFANPLMSDFVSDWSPMHDAAINGRLLSLRMLISQGYGVNLVTADRVSPLHEACLGGHPTCAGVLLKHGAQVDGVTVDWHTPLYNACVSGSQDCVNLLLEHGASPHAVCDLASPIHEAAKRGHLGCVESLVSHGANINENIRHLGTPLYVACENQQIACAKKLLESGASPNQGKELDSPLHVAARNSSSDLVHLLIDFGAEPHSKNAEGKRPADLVPPNSTLAQVFSQKEGPLSLMQICRLRIRKCFGIKQHHRISELLLPEELKRFLLHI</sequence>
<name>A0A5F8GHD5_MONDO</name>
<dbReference type="InterPro" id="IPR002110">
    <property type="entry name" value="Ankyrin_rpt"/>
</dbReference>
<dbReference type="PROSITE" id="PS50225">
    <property type="entry name" value="SOCS"/>
    <property type="match status" value="1"/>
</dbReference>
<feature type="repeat" description="ANK" evidence="6">
    <location>
        <begin position="133"/>
        <end position="165"/>
    </location>
</feature>
<evidence type="ECO:0000313" key="8">
    <source>
        <dbReference type="Ensembl" id="ENSMODP00000046566.1"/>
    </source>
</evidence>
<dbReference type="UniPathway" id="UPA00143"/>
<dbReference type="Gene3D" id="1.10.750.20">
    <property type="entry name" value="SOCS box"/>
    <property type="match status" value="1"/>
</dbReference>
<feature type="repeat" description="ANK" evidence="6">
    <location>
        <begin position="35"/>
        <end position="67"/>
    </location>
</feature>
<proteinExistence type="inferred from homology"/>
<feature type="domain" description="SOCS box" evidence="7">
    <location>
        <begin position="244"/>
        <end position="294"/>
    </location>
</feature>
<dbReference type="InterPro" id="IPR036036">
    <property type="entry name" value="SOCS_box-like_dom_sf"/>
</dbReference>
<dbReference type="SMART" id="SM00969">
    <property type="entry name" value="SOCS_box"/>
    <property type="match status" value="1"/>
</dbReference>
<dbReference type="SUPFAM" id="SSF158235">
    <property type="entry name" value="SOCS box-like"/>
    <property type="match status" value="1"/>
</dbReference>
<dbReference type="GO" id="GO:0016567">
    <property type="term" value="P:protein ubiquitination"/>
    <property type="evidence" value="ECO:0007669"/>
    <property type="project" value="UniProtKB-UniPathway"/>
</dbReference>
<dbReference type="Pfam" id="PF07525">
    <property type="entry name" value="SOCS_box"/>
    <property type="match status" value="1"/>
</dbReference>
<dbReference type="AlphaFoldDB" id="A0A5F8GHD5"/>
<evidence type="ECO:0000259" key="7">
    <source>
        <dbReference type="PROSITE" id="PS50225"/>
    </source>
</evidence>
<dbReference type="PANTHER" id="PTHR24136:SF17">
    <property type="entry name" value="ANKYRIN REPEAT AND SOCS BOX PROTEIN 9"/>
    <property type="match status" value="1"/>
</dbReference>
<feature type="repeat" description="ANK" evidence="6">
    <location>
        <begin position="198"/>
        <end position="230"/>
    </location>
</feature>
<keyword evidence="5 6" id="KW-0040">ANK repeat</keyword>
<feature type="repeat" description="ANK" evidence="6">
    <location>
        <begin position="68"/>
        <end position="100"/>
    </location>
</feature>
<accession>A0A5F8GHD5</accession>
<reference evidence="8 9" key="1">
    <citation type="journal article" date="2007" name="Nature">
        <title>Genome of the marsupial Monodelphis domestica reveals innovation in non-coding sequences.</title>
        <authorList>
            <person name="Mikkelsen T.S."/>
            <person name="Wakefield M.J."/>
            <person name="Aken B."/>
            <person name="Amemiya C.T."/>
            <person name="Chang J.L."/>
            <person name="Duke S."/>
            <person name="Garber M."/>
            <person name="Gentles A.J."/>
            <person name="Goodstadt L."/>
            <person name="Heger A."/>
            <person name="Jurka J."/>
            <person name="Kamal M."/>
            <person name="Mauceli E."/>
            <person name="Searle S.M."/>
            <person name="Sharpe T."/>
            <person name="Baker M.L."/>
            <person name="Batzer M.A."/>
            <person name="Benos P.V."/>
            <person name="Belov K."/>
            <person name="Clamp M."/>
            <person name="Cook A."/>
            <person name="Cuff J."/>
            <person name="Das R."/>
            <person name="Davidow L."/>
            <person name="Deakin J.E."/>
            <person name="Fazzari M.J."/>
            <person name="Glass J.L."/>
            <person name="Grabherr M."/>
            <person name="Greally J.M."/>
            <person name="Gu W."/>
            <person name="Hore T.A."/>
            <person name="Huttley G.A."/>
            <person name="Kleber M."/>
            <person name="Jirtle R.L."/>
            <person name="Koina E."/>
            <person name="Lee J.T."/>
            <person name="Mahony S."/>
            <person name="Marra M.A."/>
            <person name="Miller R.D."/>
            <person name="Nicholls R.D."/>
            <person name="Oda M."/>
            <person name="Papenfuss A.T."/>
            <person name="Parra Z.E."/>
            <person name="Pollock D.D."/>
            <person name="Ray D.A."/>
            <person name="Schein J.E."/>
            <person name="Speed T.P."/>
            <person name="Thompson K."/>
            <person name="VandeBerg J.L."/>
            <person name="Wade C.M."/>
            <person name="Walker J.A."/>
            <person name="Waters P.D."/>
            <person name="Webber C."/>
            <person name="Weidman J.R."/>
            <person name="Xie X."/>
            <person name="Zody M.C."/>
            <person name="Baldwin J."/>
            <person name="Abdouelleil A."/>
            <person name="Abdulkadir J."/>
            <person name="Abebe A."/>
            <person name="Abera B."/>
            <person name="Abreu J."/>
            <person name="Acer S.C."/>
            <person name="Aftuck L."/>
            <person name="Alexander A."/>
            <person name="An P."/>
            <person name="Anderson E."/>
            <person name="Anderson S."/>
            <person name="Arachi H."/>
            <person name="Azer M."/>
            <person name="Bachantsang P."/>
            <person name="Barry A."/>
            <person name="Bayul T."/>
            <person name="Berlin A."/>
            <person name="Bessette D."/>
            <person name="Bloom T."/>
            <person name="Bloom T."/>
            <person name="Boguslavskiy L."/>
            <person name="Bonnet C."/>
            <person name="Boukhgalter B."/>
            <person name="Bourzgui I."/>
            <person name="Brown A."/>
            <person name="Cahill P."/>
            <person name="Channer S."/>
            <person name="Cheshatsang Y."/>
            <person name="Chuda L."/>
            <person name="Citroen M."/>
            <person name="Collymore A."/>
            <person name="Cooke P."/>
            <person name="Costello M."/>
            <person name="D'Aco K."/>
            <person name="Daza R."/>
            <person name="De Haan G."/>
            <person name="DeGray S."/>
            <person name="DeMaso C."/>
            <person name="Dhargay N."/>
            <person name="Dooley K."/>
            <person name="Dooley E."/>
            <person name="Doricent M."/>
            <person name="Dorje P."/>
            <person name="Dorjee K."/>
            <person name="Dupes A."/>
            <person name="Elong R."/>
            <person name="Falk J."/>
            <person name="Farina A."/>
            <person name="Faro S."/>
            <person name="Ferguson D."/>
            <person name="Fisher S."/>
            <person name="Foley C.D."/>
            <person name="Franke A."/>
            <person name="Friedrich D."/>
            <person name="Gadbois L."/>
            <person name="Gearin G."/>
            <person name="Gearin C.R."/>
            <person name="Giannoukos G."/>
            <person name="Goode T."/>
            <person name="Graham J."/>
            <person name="Grandbois E."/>
            <person name="Grewal S."/>
            <person name="Gyaltsen K."/>
            <person name="Hafez N."/>
            <person name="Hagos B."/>
            <person name="Hall J."/>
            <person name="Henson C."/>
            <person name="Hollinger A."/>
            <person name="Honan T."/>
            <person name="Huard M.D."/>
            <person name="Hughes L."/>
            <person name="Hurhula B."/>
            <person name="Husby M.E."/>
            <person name="Kamat A."/>
            <person name="Kanga B."/>
            <person name="Kashin S."/>
            <person name="Khazanovich D."/>
            <person name="Kisner P."/>
            <person name="Lance K."/>
            <person name="Lara M."/>
            <person name="Lee W."/>
            <person name="Lennon N."/>
            <person name="Letendre F."/>
            <person name="LeVine R."/>
            <person name="Lipovsky A."/>
            <person name="Liu X."/>
            <person name="Liu J."/>
            <person name="Liu S."/>
            <person name="Lokyitsang T."/>
            <person name="Lokyitsang Y."/>
            <person name="Lubonja R."/>
            <person name="Lui A."/>
            <person name="MacDonald P."/>
            <person name="Magnisalis V."/>
            <person name="Maru K."/>
            <person name="Matthews C."/>
            <person name="McCusker W."/>
            <person name="McDonough S."/>
            <person name="Mehta T."/>
            <person name="Meldrim J."/>
            <person name="Meneus L."/>
            <person name="Mihai O."/>
            <person name="Mihalev A."/>
            <person name="Mihova T."/>
            <person name="Mittelman R."/>
            <person name="Mlenga V."/>
            <person name="Montmayeur A."/>
            <person name="Mulrain L."/>
            <person name="Navidi A."/>
            <person name="Naylor J."/>
            <person name="Negash T."/>
            <person name="Nguyen T."/>
            <person name="Nguyen N."/>
            <person name="Nicol R."/>
            <person name="Norbu C."/>
            <person name="Norbu N."/>
            <person name="Novod N."/>
            <person name="O'Neill B."/>
            <person name="Osman S."/>
            <person name="Markiewicz E."/>
            <person name="Oyono O.L."/>
            <person name="Patti C."/>
            <person name="Phunkhang P."/>
            <person name="Pierre F."/>
            <person name="Priest M."/>
            <person name="Raghuraman S."/>
            <person name="Rege F."/>
            <person name="Reyes R."/>
            <person name="Rise C."/>
            <person name="Rogov P."/>
            <person name="Ross K."/>
            <person name="Ryan E."/>
            <person name="Settipalli S."/>
            <person name="Shea T."/>
            <person name="Sherpa N."/>
            <person name="Shi L."/>
            <person name="Shih D."/>
            <person name="Sparrow T."/>
            <person name="Spaulding J."/>
            <person name="Stalker J."/>
            <person name="Stange-Thomann N."/>
            <person name="Stavropoulos S."/>
            <person name="Stone C."/>
            <person name="Strader C."/>
            <person name="Tesfaye S."/>
            <person name="Thomson T."/>
            <person name="Thoulutsang Y."/>
            <person name="Thoulutsang D."/>
            <person name="Topham K."/>
            <person name="Topping I."/>
            <person name="Tsamla T."/>
            <person name="Vassiliev H."/>
            <person name="Vo A."/>
            <person name="Wangchuk T."/>
            <person name="Wangdi T."/>
            <person name="Weiand M."/>
            <person name="Wilkinson J."/>
            <person name="Wilson A."/>
            <person name="Yadav S."/>
            <person name="Young G."/>
            <person name="Yu Q."/>
            <person name="Zembek L."/>
            <person name="Zhong D."/>
            <person name="Zimmer A."/>
            <person name="Zwirko Z."/>
            <person name="Jaffe D.B."/>
            <person name="Alvarez P."/>
            <person name="Brockman W."/>
            <person name="Butler J."/>
            <person name="Chin C."/>
            <person name="Gnerre S."/>
            <person name="MacCallum I."/>
            <person name="Graves J.A."/>
            <person name="Ponting C.P."/>
            <person name="Breen M."/>
            <person name="Samollow P.B."/>
            <person name="Lander E.S."/>
            <person name="Lindblad-Toh K."/>
        </authorList>
    </citation>
    <scope>NUCLEOTIDE SEQUENCE [LARGE SCALE GENOMIC DNA]</scope>
</reference>
<evidence type="ECO:0000256" key="1">
    <source>
        <dbReference type="ARBA" id="ARBA00004906"/>
    </source>
</evidence>
<evidence type="ECO:0000256" key="3">
    <source>
        <dbReference type="ARBA" id="ARBA00022737"/>
    </source>
</evidence>
<dbReference type="SMART" id="SM00248">
    <property type="entry name" value="ANK"/>
    <property type="match status" value="6"/>
</dbReference>
<dbReference type="Pfam" id="PF00023">
    <property type="entry name" value="Ank"/>
    <property type="match status" value="1"/>
</dbReference>
<protein>
    <submittedName>
        <fullName evidence="8">Phosphatidylinositol glycan anchor biosynthesis class A</fullName>
    </submittedName>
</protein>
<evidence type="ECO:0000256" key="6">
    <source>
        <dbReference type="PROSITE-ProRule" id="PRU00023"/>
    </source>
</evidence>
<feature type="repeat" description="ANK" evidence="6">
    <location>
        <begin position="101"/>
        <end position="133"/>
    </location>
</feature>
<dbReference type="Pfam" id="PF12796">
    <property type="entry name" value="Ank_2"/>
    <property type="match status" value="2"/>
</dbReference>
<evidence type="ECO:0000256" key="2">
    <source>
        <dbReference type="ARBA" id="ARBA00005949"/>
    </source>
</evidence>
<dbReference type="OrthoDB" id="3246549at2759"/>
<comment type="pathway">
    <text evidence="1">Protein modification; protein ubiquitination.</text>
</comment>
<evidence type="ECO:0000256" key="5">
    <source>
        <dbReference type="ARBA" id="ARBA00023043"/>
    </source>
</evidence>
<dbReference type="FunFam" id="1.10.750.20:FF:000001">
    <property type="entry name" value="Ankyrin repeat and SOCS box containing 1"/>
    <property type="match status" value="1"/>
</dbReference>
<keyword evidence="3" id="KW-0677">Repeat</keyword>
<reference evidence="8" key="2">
    <citation type="submission" date="2025-08" db="UniProtKB">
        <authorList>
            <consortium name="Ensembl"/>
        </authorList>
    </citation>
    <scope>IDENTIFICATION</scope>
</reference>
<gene>
    <name evidence="8" type="primary">PIGA</name>
</gene>
<dbReference type="KEGG" id="mdo:100031828"/>
<evidence type="ECO:0000256" key="4">
    <source>
        <dbReference type="ARBA" id="ARBA00022786"/>
    </source>
</evidence>
<dbReference type="GeneTree" id="ENSGT00390000014405"/>
<reference evidence="8" key="3">
    <citation type="submission" date="2025-09" db="UniProtKB">
        <authorList>
            <consortium name="Ensembl"/>
        </authorList>
    </citation>
    <scope>IDENTIFICATION</scope>
</reference>
<dbReference type="Ensembl" id="ENSMODT00000059881.1">
    <property type="protein sequence ID" value="ENSMODP00000046566.1"/>
    <property type="gene ID" value="ENSMODG00000017264.4"/>
</dbReference>
<dbReference type="SUPFAM" id="SSF48403">
    <property type="entry name" value="Ankyrin repeat"/>
    <property type="match status" value="1"/>
</dbReference>
<comment type="similarity">
    <text evidence="2">Belongs to the ankyrin SOCS box (ASB) family.</text>
</comment>
<dbReference type="Bgee" id="ENSMODG00000017264">
    <property type="expression patterns" value="Expressed in spermatocyte and 20 other cell types or tissues"/>
</dbReference>